<accession>A0ABQ4E6V6</accession>
<dbReference type="Proteomes" id="UP000646749">
    <property type="component" value="Unassembled WGS sequence"/>
</dbReference>
<sequence length="126" mass="12911">MPRRSSLWIWAGRVIFAAMILMLVGYLARVGLDRADKVGSAAGMVLALTALFAPHLLPIRDSPVTGPDRAEHTGPAVASAGGNANTGLRSGGNGRPARVSDTGSATARGPGSRANTGIVRGVDPQR</sequence>
<organism evidence="3 4">
    <name type="scientific">Plantactinospora endophytica</name>
    <dbReference type="NCBI Taxonomy" id="673535"/>
    <lineage>
        <taxon>Bacteria</taxon>
        <taxon>Bacillati</taxon>
        <taxon>Actinomycetota</taxon>
        <taxon>Actinomycetes</taxon>
        <taxon>Micromonosporales</taxon>
        <taxon>Micromonosporaceae</taxon>
        <taxon>Plantactinospora</taxon>
    </lineage>
</organism>
<protein>
    <submittedName>
        <fullName evidence="3">Uncharacterized protein</fullName>
    </submittedName>
</protein>
<keyword evidence="2" id="KW-0812">Transmembrane</keyword>
<keyword evidence="4" id="KW-1185">Reference proteome</keyword>
<dbReference type="EMBL" id="BONW01000028">
    <property type="protein sequence ID" value="GIG90408.1"/>
    <property type="molecule type" value="Genomic_DNA"/>
</dbReference>
<evidence type="ECO:0000313" key="3">
    <source>
        <dbReference type="EMBL" id="GIG90408.1"/>
    </source>
</evidence>
<proteinExistence type="predicted"/>
<keyword evidence="2" id="KW-0472">Membrane</keyword>
<evidence type="ECO:0000256" key="1">
    <source>
        <dbReference type="SAM" id="MobiDB-lite"/>
    </source>
</evidence>
<feature type="region of interest" description="Disordered" evidence="1">
    <location>
        <begin position="62"/>
        <end position="126"/>
    </location>
</feature>
<feature type="transmembrane region" description="Helical" evidence="2">
    <location>
        <begin position="40"/>
        <end position="59"/>
    </location>
</feature>
<evidence type="ECO:0000313" key="4">
    <source>
        <dbReference type="Proteomes" id="UP000646749"/>
    </source>
</evidence>
<keyword evidence="2" id="KW-1133">Transmembrane helix</keyword>
<gene>
    <name evidence="3" type="ORF">Pen02_53440</name>
</gene>
<name>A0ABQ4E6V6_9ACTN</name>
<feature type="transmembrane region" description="Helical" evidence="2">
    <location>
        <begin position="7"/>
        <end position="28"/>
    </location>
</feature>
<evidence type="ECO:0000256" key="2">
    <source>
        <dbReference type="SAM" id="Phobius"/>
    </source>
</evidence>
<comment type="caution">
    <text evidence="3">The sequence shown here is derived from an EMBL/GenBank/DDBJ whole genome shotgun (WGS) entry which is preliminary data.</text>
</comment>
<reference evidence="3 4" key="1">
    <citation type="submission" date="2021-01" db="EMBL/GenBank/DDBJ databases">
        <title>Whole genome shotgun sequence of Plantactinospora endophytica NBRC 110450.</title>
        <authorList>
            <person name="Komaki H."/>
            <person name="Tamura T."/>
        </authorList>
    </citation>
    <scope>NUCLEOTIDE SEQUENCE [LARGE SCALE GENOMIC DNA]</scope>
    <source>
        <strain evidence="3 4">NBRC 110450</strain>
    </source>
</reference>